<evidence type="ECO:0000259" key="1">
    <source>
        <dbReference type="Pfam" id="PF10988"/>
    </source>
</evidence>
<sequence>MKKVGLILLGILMAGVVSAGVKKIKGTGYLVVHDRQAEQPFTRVSVQQSITLYISQGKTEGITVEADDNIIPYIKTEIKDGQLNVFLDPEVIVRGYTAMNVSVSMPVITDINVAAAGRLEGSSLFTVNKLEIVASGAGNVKLEVKGSEVDVEASGAARLELKGEVEHVDLKMSSASTLKAWELRVKDCDAEISGAAKAEVSISGRLEAEISSAGILIYDGNPQITKQNVTGRGALVKRK</sequence>
<dbReference type="AlphaFoldDB" id="A0A3S9VUE7"/>
<evidence type="ECO:0000313" key="3">
    <source>
        <dbReference type="Proteomes" id="UP000270673"/>
    </source>
</evidence>
<dbReference type="Pfam" id="PF10988">
    <property type="entry name" value="DUF2807"/>
    <property type="match status" value="1"/>
</dbReference>
<protein>
    <submittedName>
        <fullName evidence="2">DUF2807 domain-containing protein</fullName>
    </submittedName>
</protein>
<reference evidence="2 3" key="1">
    <citation type="submission" date="2018-10" db="EMBL/GenBank/DDBJ databases">
        <title>Butyricimonas faecalis sp. nov., isolated from human faeces and emended description of the genus Butyricimonas.</title>
        <authorList>
            <person name="Le Roy T."/>
            <person name="Van der Smissen P."/>
            <person name="Paquot A."/>
            <person name="Delzenne N."/>
            <person name="Muccioli G."/>
            <person name="Collet J.-F."/>
            <person name="Cani P.D."/>
        </authorList>
    </citation>
    <scope>NUCLEOTIDE SEQUENCE [LARGE SCALE GENOMIC DNA]</scope>
    <source>
        <strain evidence="2 3">H184</strain>
    </source>
</reference>
<name>A0A3S9VUE7_9BACT</name>
<dbReference type="OrthoDB" id="942536at2"/>
<accession>A0A3S9VUE7</accession>
<dbReference type="RefSeq" id="WP_106480828.1">
    <property type="nucleotide sequence ID" value="NZ_CP032819.1"/>
</dbReference>
<evidence type="ECO:0000313" key="2">
    <source>
        <dbReference type="EMBL" id="AZS30184.1"/>
    </source>
</evidence>
<dbReference type="InterPro" id="IPR021255">
    <property type="entry name" value="DUF2807"/>
</dbReference>
<dbReference type="EMBL" id="CP032819">
    <property type="protein sequence ID" value="AZS30184.1"/>
    <property type="molecule type" value="Genomic_DNA"/>
</dbReference>
<feature type="domain" description="Putative auto-transporter adhesin head GIN" evidence="1">
    <location>
        <begin position="40"/>
        <end position="222"/>
    </location>
</feature>
<dbReference type="Gene3D" id="2.160.20.120">
    <property type="match status" value="1"/>
</dbReference>
<gene>
    <name evidence="2" type="ORF">D8S85_11955</name>
</gene>
<dbReference type="KEGG" id="buy:D8S85_11955"/>
<organism evidence="2 3">
    <name type="scientific">Butyricimonas faecalis</name>
    <dbReference type="NCBI Taxonomy" id="2093856"/>
    <lineage>
        <taxon>Bacteria</taxon>
        <taxon>Pseudomonadati</taxon>
        <taxon>Bacteroidota</taxon>
        <taxon>Bacteroidia</taxon>
        <taxon>Bacteroidales</taxon>
        <taxon>Odoribacteraceae</taxon>
        <taxon>Butyricimonas</taxon>
    </lineage>
</organism>
<keyword evidence="3" id="KW-1185">Reference proteome</keyword>
<proteinExistence type="predicted"/>
<dbReference type="Proteomes" id="UP000270673">
    <property type="component" value="Chromosome"/>
</dbReference>